<dbReference type="PROSITE" id="PS00626">
    <property type="entry name" value="RCC1_2"/>
    <property type="match status" value="2"/>
</dbReference>
<dbReference type="Pfam" id="PF25390">
    <property type="entry name" value="WD40_RLD"/>
    <property type="match status" value="1"/>
</dbReference>
<feature type="repeat" description="RCC1" evidence="2">
    <location>
        <begin position="104"/>
        <end position="157"/>
    </location>
</feature>
<dbReference type="Gene3D" id="2.130.10.30">
    <property type="entry name" value="Regulator of chromosome condensation 1/beta-lactamase-inhibitor protein II"/>
    <property type="match status" value="2"/>
</dbReference>
<reference evidence="4" key="1">
    <citation type="submission" date="2021-01" db="EMBL/GenBank/DDBJ databases">
        <authorList>
            <person name="Corre E."/>
            <person name="Pelletier E."/>
            <person name="Niang G."/>
            <person name="Scheremetjew M."/>
            <person name="Finn R."/>
            <person name="Kale V."/>
            <person name="Holt S."/>
            <person name="Cochrane G."/>
            <person name="Meng A."/>
            <person name="Brown T."/>
            <person name="Cohen L."/>
        </authorList>
    </citation>
    <scope>NUCLEOTIDE SEQUENCE</scope>
    <source>
        <strain evidence="4">CCMP1205</strain>
    </source>
</reference>
<feature type="repeat" description="RCC1" evidence="2">
    <location>
        <begin position="51"/>
        <end position="103"/>
    </location>
</feature>
<dbReference type="EMBL" id="HBHL01011291">
    <property type="protein sequence ID" value="CAD9718595.1"/>
    <property type="molecule type" value="Transcribed_RNA"/>
</dbReference>
<feature type="repeat" description="RCC1" evidence="2">
    <location>
        <begin position="220"/>
        <end position="269"/>
    </location>
</feature>
<feature type="repeat" description="RCC1" evidence="2">
    <location>
        <begin position="322"/>
        <end position="387"/>
    </location>
</feature>
<dbReference type="PROSITE" id="PS50012">
    <property type="entry name" value="RCC1_3"/>
    <property type="match status" value="7"/>
</dbReference>
<dbReference type="InterPro" id="IPR051210">
    <property type="entry name" value="Ub_ligase/GEF_domain"/>
</dbReference>
<sequence length="388" mass="41085">MLGDQGDLGRLGHGEECGNVEVPVFCSSLEGVSVHSVSSGGAHTLLLDGEGRVYAMGLNERGQLGLGTDEEFVATPTRVASLEGTRVRQVCAGRDHSAVLTRDGRVFAAGSNRKGKLGLGKGSPRSVSTFEPVSSLGGYEIDRIALGAMHMACVSSQGEVFTWGASDYGVLGHGMVKRFIFISSKDEWTPRKVMHFEESSIRVASISCGDTYTGCVDDSGGVHTWGQGSFWKLGHERDVDAWVPGRVAGLSYIKKLALGTTHSMALAHNGSVYVWGANQNGCLGTGRKGSSNLRVPQKLELDEDVVDISCGWKHSAAVTREGKLFTWGWGGSMGTSALYDSGGQLGHDNVFDYWEPTLCKPPAGGKGSTVADKVSCGFNHTSAIFSSV</sequence>
<dbReference type="AlphaFoldDB" id="A0A7S2T4Q8"/>
<evidence type="ECO:0000256" key="2">
    <source>
        <dbReference type="PROSITE-ProRule" id="PRU00235"/>
    </source>
</evidence>
<evidence type="ECO:0000313" key="4">
    <source>
        <dbReference type="EMBL" id="CAD9718595.1"/>
    </source>
</evidence>
<dbReference type="PRINTS" id="PR00633">
    <property type="entry name" value="RCCNDNSATION"/>
</dbReference>
<protein>
    <recommendedName>
        <fullName evidence="3">RCC1-like domain-containing protein</fullName>
    </recommendedName>
</protein>
<feature type="repeat" description="RCC1" evidence="2">
    <location>
        <begin position="270"/>
        <end position="321"/>
    </location>
</feature>
<feature type="domain" description="RCC1-like" evidence="3">
    <location>
        <begin position="3"/>
        <end position="382"/>
    </location>
</feature>
<dbReference type="SUPFAM" id="SSF50985">
    <property type="entry name" value="RCC1/BLIP-II"/>
    <property type="match status" value="1"/>
</dbReference>
<evidence type="ECO:0000256" key="1">
    <source>
        <dbReference type="ARBA" id="ARBA00022737"/>
    </source>
</evidence>
<feature type="repeat" description="RCC1" evidence="2">
    <location>
        <begin position="1"/>
        <end position="50"/>
    </location>
</feature>
<keyword evidence="1" id="KW-0677">Repeat</keyword>
<dbReference type="PANTHER" id="PTHR22870">
    <property type="entry name" value="REGULATOR OF CHROMOSOME CONDENSATION"/>
    <property type="match status" value="1"/>
</dbReference>
<gene>
    <name evidence="4" type="ORF">CPRI1469_LOCUS7461</name>
</gene>
<accession>A0A7S2T4Q8</accession>
<name>A0A7S2T4Q8_9CHLO</name>
<dbReference type="InterPro" id="IPR000408">
    <property type="entry name" value="Reg_chr_condens"/>
</dbReference>
<organism evidence="4">
    <name type="scientific">Chloropicon primus</name>
    <dbReference type="NCBI Taxonomy" id="1764295"/>
    <lineage>
        <taxon>Eukaryota</taxon>
        <taxon>Viridiplantae</taxon>
        <taxon>Chlorophyta</taxon>
        <taxon>Chloropicophyceae</taxon>
        <taxon>Chloropicales</taxon>
        <taxon>Chloropicaceae</taxon>
        <taxon>Chloropicon</taxon>
    </lineage>
</organism>
<dbReference type="InterPro" id="IPR058923">
    <property type="entry name" value="RCC1-like_dom"/>
</dbReference>
<evidence type="ECO:0000259" key="3">
    <source>
        <dbReference type="Pfam" id="PF25390"/>
    </source>
</evidence>
<dbReference type="InterPro" id="IPR009091">
    <property type="entry name" value="RCC1/BLIP-II"/>
</dbReference>
<proteinExistence type="predicted"/>
<feature type="repeat" description="RCC1" evidence="2">
    <location>
        <begin position="158"/>
        <end position="219"/>
    </location>
</feature>
<dbReference type="PANTHER" id="PTHR22870:SF395">
    <property type="entry name" value="UVB-RESISTANCE PROTEIN UVR8-RELATED"/>
    <property type="match status" value="1"/>
</dbReference>